<sequence>MASRTPPETAASETMRVKQHTHADGHAAVLAIGTANPEKFLKQDEFVDWYFRVTKSDHLGNLKSKMKRICDRSGIRKRHFFHSEEMIAEHPEFLDAAVPSLDERLGIAVDAMSELAVAAAASAIAEWGRAAADITHLVVGTNSGAHAPGVDLRMATELGLRPTVQRTLFYLHGCSAGCSALRVAKDIAENNSGARVLVASADVTLLEFRSPDESRIDSVVAMTLFGDGAGAVVVGADPINSVEHPIFHMVHDSQTTIPATEHSVTMQFHEYGIDYRISGEVPAVVREGIEQCLADAMAAPLGLTGGGDWNWNNLFWAMHPGGRAILDSYEAALKLDPGKLAASRRVLSEYGNMLGATIIFVLDELRRRRRDGEEGEPGRSCEWPEWGAIVGLGPGLTVETMVLRAAGGHHEG</sequence>
<gene>
    <name evidence="6" type="ORF">GUJ93_ZPchr0011g27519</name>
</gene>
<dbReference type="Pfam" id="PF00195">
    <property type="entry name" value="Chal_sti_synt_N"/>
    <property type="match status" value="1"/>
</dbReference>
<reference evidence="6" key="2">
    <citation type="submission" date="2021-02" db="EMBL/GenBank/DDBJ databases">
        <authorList>
            <person name="Kimball J.A."/>
            <person name="Haas M.W."/>
            <person name="Macchietto M."/>
            <person name="Kono T."/>
            <person name="Duquette J."/>
            <person name="Shao M."/>
        </authorList>
    </citation>
    <scope>NUCLEOTIDE SEQUENCE</scope>
    <source>
        <tissue evidence="6">Fresh leaf tissue</tissue>
    </source>
</reference>
<feature type="domain" description="Chalcone/stilbene synthase C-terminal" evidence="5">
    <location>
        <begin position="250"/>
        <end position="405"/>
    </location>
</feature>
<dbReference type="AlphaFoldDB" id="A0A8J5WHT9"/>
<name>A0A8J5WHT9_ZIZPA</name>
<proteinExistence type="inferred from homology"/>
<protein>
    <submittedName>
        <fullName evidence="6">Uncharacterized protein</fullName>
    </submittedName>
</protein>
<accession>A0A8J5WHT9</accession>
<evidence type="ECO:0000259" key="4">
    <source>
        <dbReference type="Pfam" id="PF00195"/>
    </source>
</evidence>
<keyword evidence="2" id="KW-0012">Acyltransferase</keyword>
<comment type="caution">
    <text evidence="6">The sequence shown here is derived from an EMBL/GenBank/DDBJ whole genome shotgun (WGS) entry which is preliminary data.</text>
</comment>
<dbReference type="OrthoDB" id="329835at2759"/>
<dbReference type="InterPro" id="IPR012328">
    <property type="entry name" value="Chalcone/stilbene_synt_C"/>
</dbReference>
<dbReference type="PANTHER" id="PTHR11877:SF47">
    <property type="entry name" value="OS11G0529900 PROTEIN"/>
    <property type="match status" value="1"/>
</dbReference>
<dbReference type="GO" id="GO:0016747">
    <property type="term" value="F:acyltransferase activity, transferring groups other than amino-acyl groups"/>
    <property type="evidence" value="ECO:0007669"/>
    <property type="project" value="InterPro"/>
</dbReference>
<keyword evidence="2" id="KW-0808">Transferase</keyword>
<feature type="region of interest" description="Disordered" evidence="3">
    <location>
        <begin position="1"/>
        <end position="20"/>
    </location>
</feature>
<dbReference type="GO" id="GO:0010208">
    <property type="term" value="P:pollen wall assembly"/>
    <property type="evidence" value="ECO:0007669"/>
    <property type="project" value="UniProtKB-ARBA"/>
</dbReference>
<dbReference type="FunFam" id="3.40.47.10:FF:000014">
    <property type="entry name" value="Chalcone synthase 1"/>
    <property type="match status" value="1"/>
</dbReference>
<keyword evidence="7" id="KW-1185">Reference proteome</keyword>
<comment type="similarity">
    <text evidence="1 2">Belongs to the thiolase-like superfamily. Chalcone/stilbene synthases family.</text>
</comment>
<organism evidence="6 7">
    <name type="scientific">Zizania palustris</name>
    <name type="common">Northern wild rice</name>
    <dbReference type="NCBI Taxonomy" id="103762"/>
    <lineage>
        <taxon>Eukaryota</taxon>
        <taxon>Viridiplantae</taxon>
        <taxon>Streptophyta</taxon>
        <taxon>Embryophyta</taxon>
        <taxon>Tracheophyta</taxon>
        <taxon>Spermatophyta</taxon>
        <taxon>Magnoliopsida</taxon>
        <taxon>Liliopsida</taxon>
        <taxon>Poales</taxon>
        <taxon>Poaceae</taxon>
        <taxon>BOP clade</taxon>
        <taxon>Oryzoideae</taxon>
        <taxon>Oryzeae</taxon>
        <taxon>Zizaniinae</taxon>
        <taxon>Zizania</taxon>
    </lineage>
</organism>
<dbReference type="PANTHER" id="PTHR11877">
    <property type="entry name" value="HYDROXYMETHYLGLUTARYL-COA SYNTHASE"/>
    <property type="match status" value="1"/>
</dbReference>
<evidence type="ECO:0000313" key="7">
    <source>
        <dbReference type="Proteomes" id="UP000729402"/>
    </source>
</evidence>
<evidence type="ECO:0000256" key="3">
    <source>
        <dbReference type="SAM" id="MobiDB-lite"/>
    </source>
</evidence>
<evidence type="ECO:0000256" key="1">
    <source>
        <dbReference type="ARBA" id="ARBA00005531"/>
    </source>
</evidence>
<dbReference type="FunFam" id="3.40.47.10:FF:000025">
    <property type="entry name" value="Chalcone synthase 2"/>
    <property type="match status" value="1"/>
</dbReference>
<dbReference type="EMBL" id="JAAALK010000081">
    <property type="protein sequence ID" value="KAG8089911.1"/>
    <property type="molecule type" value="Genomic_DNA"/>
</dbReference>
<dbReference type="Proteomes" id="UP000729402">
    <property type="component" value="Unassembled WGS sequence"/>
</dbReference>
<dbReference type="Pfam" id="PF02797">
    <property type="entry name" value="Chal_sti_synt_C"/>
    <property type="match status" value="1"/>
</dbReference>
<evidence type="ECO:0000313" key="6">
    <source>
        <dbReference type="EMBL" id="KAG8089911.1"/>
    </source>
</evidence>
<evidence type="ECO:0000256" key="2">
    <source>
        <dbReference type="RuleBase" id="RU003633"/>
    </source>
</evidence>
<dbReference type="PIRSF" id="PIRSF000451">
    <property type="entry name" value="PKS_III"/>
    <property type="match status" value="1"/>
</dbReference>
<reference evidence="6" key="1">
    <citation type="journal article" date="2021" name="bioRxiv">
        <title>Whole Genome Assembly and Annotation of Northern Wild Rice, Zizania palustris L., Supports a Whole Genome Duplication in the Zizania Genus.</title>
        <authorList>
            <person name="Haas M."/>
            <person name="Kono T."/>
            <person name="Macchietto M."/>
            <person name="Millas R."/>
            <person name="McGilp L."/>
            <person name="Shao M."/>
            <person name="Duquette J."/>
            <person name="Hirsch C.N."/>
            <person name="Kimball J."/>
        </authorList>
    </citation>
    <scope>NUCLEOTIDE SEQUENCE</scope>
    <source>
        <tissue evidence="6">Fresh leaf tissue</tissue>
    </source>
</reference>
<dbReference type="GO" id="GO:0030639">
    <property type="term" value="P:polyketide biosynthetic process"/>
    <property type="evidence" value="ECO:0007669"/>
    <property type="project" value="TreeGrafter"/>
</dbReference>
<feature type="domain" description="Chalcone/stilbene synthase N-terminal" evidence="4">
    <location>
        <begin position="17"/>
        <end position="238"/>
    </location>
</feature>
<evidence type="ECO:0000259" key="5">
    <source>
        <dbReference type="Pfam" id="PF02797"/>
    </source>
</evidence>
<dbReference type="InterPro" id="IPR001099">
    <property type="entry name" value="Chalcone/stilbene_synt_N"/>
</dbReference>
<dbReference type="CDD" id="cd00831">
    <property type="entry name" value="CHS_like"/>
    <property type="match status" value="1"/>
</dbReference>
<dbReference type="InterPro" id="IPR011141">
    <property type="entry name" value="Polyketide_synthase_type-III"/>
</dbReference>